<evidence type="ECO:0000313" key="3">
    <source>
        <dbReference type="Proteomes" id="UP000017840"/>
    </source>
</evidence>
<dbReference type="RefSeq" id="WP_023393557.1">
    <property type="nucleotide sequence ID" value="NZ_ASGZ01000013.1"/>
</dbReference>
<gene>
    <name evidence="2" type="ORF">K933_04836</name>
</gene>
<protein>
    <submittedName>
        <fullName evidence="2">Uncharacterized protein</fullName>
    </submittedName>
</protein>
<keyword evidence="1" id="KW-0472">Membrane</keyword>
<proteinExistence type="predicted"/>
<dbReference type="EMBL" id="ASGZ01000013">
    <property type="protein sequence ID" value="ESP89315.1"/>
    <property type="molecule type" value="Genomic_DNA"/>
</dbReference>
<evidence type="ECO:0000256" key="1">
    <source>
        <dbReference type="SAM" id="Phobius"/>
    </source>
</evidence>
<name>V4HF71_9EURY</name>
<evidence type="ECO:0000313" key="2">
    <source>
        <dbReference type="EMBL" id="ESP89315.1"/>
    </source>
</evidence>
<keyword evidence="1" id="KW-1133">Transmembrane helix</keyword>
<feature type="transmembrane region" description="Helical" evidence="1">
    <location>
        <begin position="12"/>
        <end position="30"/>
    </location>
</feature>
<dbReference type="STRING" id="1324957.K933_04836"/>
<dbReference type="AlphaFoldDB" id="V4HF71"/>
<organism evidence="2 3">
    <name type="scientific">Candidatus Halobonum tyrrellensis G22</name>
    <dbReference type="NCBI Taxonomy" id="1324957"/>
    <lineage>
        <taxon>Archaea</taxon>
        <taxon>Methanobacteriati</taxon>
        <taxon>Methanobacteriota</taxon>
        <taxon>Stenosarchaea group</taxon>
        <taxon>Halobacteria</taxon>
        <taxon>Halobacteriales</taxon>
        <taxon>Haloferacaceae</taxon>
        <taxon>Candidatus Halobonum</taxon>
    </lineage>
</organism>
<reference evidence="2 3" key="1">
    <citation type="journal article" date="2013" name="Genome Announc.">
        <title>Draft Genome Sequence of 'Candidatus Halobonum tyrrellensis' Strain G22, Isolated from the Hypersaline Waters of Lake Tyrrell, Australia.</title>
        <authorList>
            <person name="Ugalde J.A."/>
            <person name="Narasingarao P."/>
            <person name="Kuo S."/>
            <person name="Podell S."/>
            <person name="Allen E.E."/>
        </authorList>
    </citation>
    <scope>NUCLEOTIDE SEQUENCE [LARGE SCALE GENOMIC DNA]</scope>
    <source>
        <strain evidence="2 3">G22</strain>
    </source>
</reference>
<keyword evidence="3" id="KW-1185">Reference proteome</keyword>
<keyword evidence="1" id="KW-0812">Transmembrane</keyword>
<dbReference type="Proteomes" id="UP000017840">
    <property type="component" value="Unassembled WGS sequence"/>
</dbReference>
<feature type="transmembrane region" description="Helical" evidence="1">
    <location>
        <begin position="36"/>
        <end position="60"/>
    </location>
</feature>
<sequence length="73" mass="7762">MDRSLVRDTAVVGAAYLAVLVAIGTVLALVGGTDPAAYLADLFTDPLWLLGIPVGLYFGVTGYRRTRRQHGEA</sequence>
<accession>V4HF71</accession>
<comment type="caution">
    <text evidence="2">The sequence shown here is derived from an EMBL/GenBank/DDBJ whole genome shotgun (WGS) entry which is preliminary data.</text>
</comment>